<evidence type="ECO:0000256" key="3">
    <source>
        <dbReference type="ARBA" id="ARBA00022803"/>
    </source>
</evidence>
<reference evidence="7" key="1">
    <citation type="submission" date="2016-09" db="EMBL/GenBank/DDBJ databases">
        <authorList>
            <person name="Capua I."/>
            <person name="De Benedictis P."/>
            <person name="Joannis T."/>
            <person name="Lombin L.H."/>
            <person name="Cattoli G."/>
        </authorList>
    </citation>
    <scope>NUCLEOTIDE SEQUENCE [LARGE SCALE GENOMIC DNA]</scope>
    <source>
        <strain evidence="7">MSU</strain>
    </source>
</reference>
<reference evidence="8 10" key="3">
    <citation type="submission" date="2016-11" db="EMBL/GenBank/DDBJ databases">
        <title>Whole genomes of Flavobacteriaceae.</title>
        <authorList>
            <person name="Stine C."/>
            <person name="Li C."/>
            <person name="Tadesse D."/>
        </authorList>
    </citation>
    <scope>NUCLEOTIDE SEQUENCE [LARGE SCALE GENOMIC DNA]</scope>
    <source>
        <strain evidence="8 10">ATCC BAA-2541</strain>
    </source>
</reference>
<evidence type="ECO:0000256" key="4">
    <source>
        <dbReference type="PROSITE-ProRule" id="PRU00339"/>
    </source>
</evidence>
<dbReference type="Proteomes" id="UP000180252">
    <property type="component" value="Unassembled WGS sequence"/>
</dbReference>
<dbReference type="NCBIfam" id="TIGR04183">
    <property type="entry name" value="Por_Secre_tail"/>
    <property type="match status" value="1"/>
</dbReference>
<feature type="repeat" description="TPR" evidence="4">
    <location>
        <begin position="343"/>
        <end position="376"/>
    </location>
</feature>
<dbReference type="STRING" id="1278819.BHE19_03815"/>
<evidence type="ECO:0000313" key="9">
    <source>
        <dbReference type="Proteomes" id="UP000180252"/>
    </source>
</evidence>
<dbReference type="SMART" id="SM00028">
    <property type="entry name" value="TPR"/>
    <property type="match status" value="6"/>
</dbReference>
<evidence type="ECO:0000313" key="8">
    <source>
        <dbReference type="EMBL" id="OXB20956.1"/>
    </source>
</evidence>
<dbReference type="PROSITE" id="PS50005">
    <property type="entry name" value="TPR"/>
    <property type="match status" value="3"/>
</dbReference>
<keyword evidence="1 5" id="KW-0732">Signal</keyword>
<reference evidence="9" key="2">
    <citation type="submission" date="2016-09" db="EMBL/GenBank/DDBJ databases">
        <authorList>
            <person name="Chen S."/>
            <person name="Walker E."/>
        </authorList>
    </citation>
    <scope>NUCLEOTIDE SEQUENCE [LARGE SCALE GENOMIC DNA]</scope>
    <source>
        <strain evidence="9">MSU</strain>
    </source>
</reference>
<organism evidence="7 9">
    <name type="scientific">Flavobacterium tructae</name>
    <dbReference type="NCBI Taxonomy" id="1114873"/>
    <lineage>
        <taxon>Bacteria</taxon>
        <taxon>Pseudomonadati</taxon>
        <taxon>Bacteroidota</taxon>
        <taxon>Flavobacteriia</taxon>
        <taxon>Flavobacteriales</taxon>
        <taxon>Flavobacteriaceae</taxon>
        <taxon>Flavobacterium</taxon>
    </lineage>
</organism>
<gene>
    <name evidence="8" type="ORF">B0A71_04990</name>
    <name evidence="7" type="ORF">BHE19_03815</name>
</gene>
<accession>A0A1S1JB28</accession>
<evidence type="ECO:0000256" key="2">
    <source>
        <dbReference type="ARBA" id="ARBA00022737"/>
    </source>
</evidence>
<dbReference type="Pfam" id="PF13181">
    <property type="entry name" value="TPR_8"/>
    <property type="match status" value="2"/>
</dbReference>
<feature type="repeat" description="TPR" evidence="4">
    <location>
        <begin position="266"/>
        <end position="299"/>
    </location>
</feature>
<comment type="caution">
    <text evidence="7">The sequence shown here is derived from an EMBL/GenBank/DDBJ whole genome shotgun (WGS) entry which is preliminary data.</text>
</comment>
<dbReference type="Proteomes" id="UP000198319">
    <property type="component" value="Unassembled WGS sequence"/>
</dbReference>
<protein>
    <recommendedName>
        <fullName evidence="6">Secretion system C-terminal sorting domain-containing protein</fullName>
    </recommendedName>
</protein>
<proteinExistence type="predicted"/>
<evidence type="ECO:0000259" key="6">
    <source>
        <dbReference type="Pfam" id="PF18962"/>
    </source>
</evidence>
<keyword evidence="10" id="KW-1185">Reference proteome</keyword>
<evidence type="ECO:0000256" key="5">
    <source>
        <dbReference type="SAM" id="SignalP"/>
    </source>
</evidence>
<dbReference type="EMBL" id="MIKE01000011">
    <property type="protein sequence ID" value="OHT46645.1"/>
    <property type="molecule type" value="Genomic_DNA"/>
</dbReference>
<dbReference type="EMBL" id="MUHG01000005">
    <property type="protein sequence ID" value="OXB20956.1"/>
    <property type="molecule type" value="Genomic_DNA"/>
</dbReference>
<dbReference type="AlphaFoldDB" id="A0A1S1JB28"/>
<dbReference type="InterPro" id="IPR019734">
    <property type="entry name" value="TPR_rpt"/>
</dbReference>
<keyword evidence="3 4" id="KW-0802">TPR repeat</keyword>
<dbReference type="InterPro" id="IPR050498">
    <property type="entry name" value="Ycf3"/>
</dbReference>
<dbReference type="PANTHER" id="PTHR44858:SF1">
    <property type="entry name" value="UDP-N-ACETYLGLUCOSAMINE--PEPTIDE N-ACETYLGLUCOSAMINYLTRANSFERASE SPINDLY-RELATED"/>
    <property type="match status" value="1"/>
</dbReference>
<dbReference type="InterPro" id="IPR011990">
    <property type="entry name" value="TPR-like_helical_dom_sf"/>
</dbReference>
<dbReference type="Pfam" id="PF07719">
    <property type="entry name" value="TPR_2"/>
    <property type="match status" value="1"/>
</dbReference>
<dbReference type="Pfam" id="PF18962">
    <property type="entry name" value="Por_Secre_tail"/>
    <property type="match status" value="1"/>
</dbReference>
<evidence type="ECO:0000256" key="1">
    <source>
        <dbReference type="ARBA" id="ARBA00022729"/>
    </source>
</evidence>
<sequence length="475" mass="54230">MREQISICKKAVFALLFLPVVLSGQVNNTNTTDNVTRYYYDDQVVSVQIWYGADKNPDSTKTYYPNGKLNEVFYFDEKGLKDSDCFQYNQEGEKLVTWNFSHGKLVSRTDHKLPFSKDKEESVKKALKLLTEINTKTNYNPTKVNDLYNRGVLSVSLGNITLALEDLKKVEYSIDKDPKNKSIVLADSLEQKKDLFRSKLYDRLAFVYASLEMDSFAIQYYHKAIKSAPDDLRILYNFASLLQRRKIYDLACFYLEKIAAVKPDHAYARWSLAKLYSDTGNYEKAMENVAKAFAAEKTSMGRSSAYGGRDLRTIRGLIYHKLGESNKGIADLKAALETDKNNSYAMKNLGIIYFEQHKYKKACELFQKAKELNYALIYDETDLSAWLESTCNNTQYENANTKKPYAFPNPATSVISIKDLNAENFDYEFFNFELVSVLKGKSTDGKIDVSTLSSGFYVLKVTTADSTASFRVIKE</sequence>
<feature type="chain" id="PRO_5010362664" description="Secretion system C-terminal sorting domain-containing protein" evidence="5">
    <location>
        <begin position="25"/>
        <end position="475"/>
    </location>
</feature>
<dbReference type="InterPro" id="IPR026444">
    <property type="entry name" value="Secre_tail"/>
</dbReference>
<dbReference type="RefSeq" id="WP_070906338.1">
    <property type="nucleotide sequence ID" value="NZ_MIKE01000011.1"/>
</dbReference>
<dbReference type="InterPro" id="IPR013105">
    <property type="entry name" value="TPR_2"/>
</dbReference>
<dbReference type="OrthoDB" id="1298851at2"/>
<evidence type="ECO:0000313" key="7">
    <source>
        <dbReference type="EMBL" id="OHT46645.1"/>
    </source>
</evidence>
<dbReference type="Gene3D" id="1.25.40.10">
    <property type="entry name" value="Tetratricopeptide repeat domain"/>
    <property type="match status" value="2"/>
</dbReference>
<feature type="domain" description="Secretion system C-terminal sorting" evidence="6">
    <location>
        <begin position="407"/>
        <end position="468"/>
    </location>
</feature>
<name>A0A1S1JB28_9FLAO</name>
<dbReference type="PANTHER" id="PTHR44858">
    <property type="entry name" value="TETRATRICOPEPTIDE REPEAT PROTEIN 6"/>
    <property type="match status" value="1"/>
</dbReference>
<feature type="repeat" description="TPR" evidence="4">
    <location>
        <begin position="198"/>
        <end position="231"/>
    </location>
</feature>
<keyword evidence="2" id="KW-0677">Repeat</keyword>
<dbReference type="SUPFAM" id="SSF48452">
    <property type="entry name" value="TPR-like"/>
    <property type="match status" value="1"/>
</dbReference>
<evidence type="ECO:0000313" key="10">
    <source>
        <dbReference type="Proteomes" id="UP000198319"/>
    </source>
</evidence>
<feature type="signal peptide" evidence="5">
    <location>
        <begin position="1"/>
        <end position="24"/>
    </location>
</feature>